<name>A0A3E0KZG1_9CHRO</name>
<dbReference type="Proteomes" id="UP000256873">
    <property type="component" value="Unassembled WGS sequence"/>
</dbReference>
<reference evidence="1 2" key="1">
    <citation type="submission" date="2017-10" db="EMBL/GenBank/DDBJ databases">
        <title>A large-scale comparative metagenomic study reveals the eutrophication-driven functional interactions in six Microcystis-epibionts communities.</title>
        <authorList>
            <person name="Li Q."/>
            <person name="Lin F."/>
        </authorList>
    </citation>
    <scope>NUCLEOTIDE SEQUENCE [LARGE SCALE GENOMIC DNA]</scope>
    <source>
        <strain evidence="1">TF09</strain>
    </source>
</reference>
<comment type="caution">
    <text evidence="1">The sequence shown here is derived from an EMBL/GenBank/DDBJ whole genome shotgun (WGS) entry which is preliminary data.</text>
</comment>
<accession>A0A3E0KZG1</accession>
<organism evidence="1 2">
    <name type="scientific">Microcystis flos-aquae TF09</name>
    <dbReference type="NCBI Taxonomy" id="2060473"/>
    <lineage>
        <taxon>Bacteria</taxon>
        <taxon>Bacillati</taxon>
        <taxon>Cyanobacteriota</taxon>
        <taxon>Cyanophyceae</taxon>
        <taxon>Oscillatoriophycideae</taxon>
        <taxon>Chroococcales</taxon>
        <taxon>Microcystaceae</taxon>
        <taxon>Microcystis</taxon>
    </lineage>
</organism>
<evidence type="ECO:0000313" key="1">
    <source>
        <dbReference type="EMBL" id="REJ40487.1"/>
    </source>
</evidence>
<sequence>MPDLNAILGMTALRSQTKGDPLIKIAVLDGLIDLDIVCFQSANITRLDPY</sequence>
<dbReference type="EMBL" id="QQWC01000005">
    <property type="protein sequence ID" value="REJ40487.1"/>
    <property type="molecule type" value="Genomic_DNA"/>
</dbReference>
<proteinExistence type="predicted"/>
<gene>
    <name evidence="1" type="ORF">DWQ54_19580</name>
</gene>
<dbReference type="AlphaFoldDB" id="A0A3E0KZG1"/>
<protein>
    <submittedName>
        <fullName evidence="1">Anacyclamide synthesis AcyG domain protein</fullName>
    </submittedName>
</protein>
<evidence type="ECO:0000313" key="2">
    <source>
        <dbReference type="Proteomes" id="UP000256873"/>
    </source>
</evidence>